<sequence length="368" mass="43349">MLLTVLTVLVLSLDTIFIFIGIGKESKKLHRHLVIILFVGISHLLFGYMSSFFYSQWLYLILSFPLGLLYGPVFLLLVNDLGITKGNLSFWKHLIPFFLTCIFFIFLTLNSSLRYQYHFEYSIFLHFLTLVQMVGYVIILWPLIVSYVAKLPKGMLRKELWFGTFFVMLILLLQSVWNIVENKSNINHHREMMVMLYMFFIFSISFLLFACGRATWREQSQAEVRDVVQCHLFSLPRESKKRTSARKTNLMTKEQEVGYRKRIENFIETLAFLDADMNKEKFCRLVEIPSSHVASFLKQEFDRGFNGFINQLRLNYAARQLKSDHLIYTIEDLSLICGFSSRASFYRNFQTEFGCSPHQFRFEKKSVI</sequence>
<keyword evidence="1" id="KW-0805">Transcription regulation</keyword>
<dbReference type="InterPro" id="IPR009057">
    <property type="entry name" value="Homeodomain-like_sf"/>
</dbReference>
<dbReference type="SMART" id="SM00342">
    <property type="entry name" value="HTH_ARAC"/>
    <property type="match status" value="1"/>
</dbReference>
<dbReference type="InterPro" id="IPR018060">
    <property type="entry name" value="HTH_AraC"/>
</dbReference>
<dbReference type="InterPro" id="IPR018062">
    <property type="entry name" value="HTH_AraC-typ_CS"/>
</dbReference>
<keyword evidence="3" id="KW-0804">Transcription</keyword>
<feature type="transmembrane region" description="Helical" evidence="4">
    <location>
        <begin position="57"/>
        <end position="78"/>
    </location>
</feature>
<feature type="transmembrane region" description="Helical" evidence="4">
    <location>
        <begin position="121"/>
        <end position="148"/>
    </location>
</feature>
<feature type="transmembrane region" description="Helical" evidence="4">
    <location>
        <begin position="192"/>
        <end position="211"/>
    </location>
</feature>
<dbReference type="PANTHER" id="PTHR43280">
    <property type="entry name" value="ARAC-FAMILY TRANSCRIPTIONAL REGULATOR"/>
    <property type="match status" value="1"/>
</dbReference>
<evidence type="ECO:0000256" key="1">
    <source>
        <dbReference type="ARBA" id="ARBA00023015"/>
    </source>
</evidence>
<evidence type="ECO:0000256" key="2">
    <source>
        <dbReference type="ARBA" id="ARBA00023125"/>
    </source>
</evidence>
<evidence type="ECO:0000256" key="4">
    <source>
        <dbReference type="SAM" id="Phobius"/>
    </source>
</evidence>
<feature type="transmembrane region" description="Helical" evidence="4">
    <location>
        <begin position="160"/>
        <end position="180"/>
    </location>
</feature>
<dbReference type="RefSeq" id="WP_380922520.1">
    <property type="nucleotide sequence ID" value="NZ_JBHUPE010000007.1"/>
</dbReference>
<evidence type="ECO:0000259" key="5">
    <source>
        <dbReference type="PROSITE" id="PS01124"/>
    </source>
</evidence>
<dbReference type="SUPFAM" id="SSF46689">
    <property type="entry name" value="Homeodomain-like"/>
    <property type="match status" value="1"/>
</dbReference>
<keyword evidence="4" id="KW-1133">Transmembrane helix</keyword>
<reference evidence="7" key="1">
    <citation type="journal article" date="2019" name="Int. J. Syst. Evol. Microbiol.">
        <title>The Global Catalogue of Microorganisms (GCM) 10K type strain sequencing project: providing services to taxonomists for standard genome sequencing and annotation.</title>
        <authorList>
            <consortium name="The Broad Institute Genomics Platform"/>
            <consortium name="The Broad Institute Genome Sequencing Center for Infectious Disease"/>
            <person name="Wu L."/>
            <person name="Ma J."/>
        </authorList>
    </citation>
    <scope>NUCLEOTIDE SEQUENCE [LARGE SCALE GENOMIC DNA]</scope>
    <source>
        <strain evidence="7">KCTC 22209</strain>
    </source>
</reference>
<protein>
    <submittedName>
        <fullName evidence="6">Helix-turn-helix transcriptional regulator</fullName>
    </submittedName>
</protein>
<evidence type="ECO:0000313" key="7">
    <source>
        <dbReference type="Proteomes" id="UP001597509"/>
    </source>
</evidence>
<keyword evidence="4" id="KW-0812">Transmembrane</keyword>
<keyword evidence="7" id="KW-1185">Reference proteome</keyword>
<keyword evidence="4" id="KW-0472">Membrane</keyword>
<feature type="domain" description="HTH araC/xylS-type" evidence="5">
    <location>
        <begin position="261"/>
        <end position="363"/>
    </location>
</feature>
<dbReference type="PROSITE" id="PS00041">
    <property type="entry name" value="HTH_ARAC_FAMILY_1"/>
    <property type="match status" value="1"/>
</dbReference>
<comment type="caution">
    <text evidence="6">The sequence shown here is derived from an EMBL/GenBank/DDBJ whole genome shotgun (WGS) entry which is preliminary data.</text>
</comment>
<feature type="transmembrane region" description="Helical" evidence="4">
    <location>
        <begin position="90"/>
        <end position="109"/>
    </location>
</feature>
<feature type="transmembrane region" description="Helical" evidence="4">
    <location>
        <begin position="34"/>
        <end position="51"/>
    </location>
</feature>
<dbReference type="PANTHER" id="PTHR43280:SF2">
    <property type="entry name" value="HTH-TYPE TRANSCRIPTIONAL REGULATOR EXSA"/>
    <property type="match status" value="1"/>
</dbReference>
<gene>
    <name evidence="6" type="ORF">ACFS6I_17530</name>
</gene>
<evidence type="ECO:0000256" key="3">
    <source>
        <dbReference type="ARBA" id="ARBA00023163"/>
    </source>
</evidence>
<dbReference type="Gene3D" id="1.10.10.60">
    <property type="entry name" value="Homeodomain-like"/>
    <property type="match status" value="1"/>
</dbReference>
<feature type="transmembrane region" description="Helical" evidence="4">
    <location>
        <begin position="6"/>
        <end position="22"/>
    </location>
</feature>
<keyword evidence="2" id="KW-0238">DNA-binding</keyword>
<dbReference type="EMBL" id="JBHUPE010000007">
    <property type="protein sequence ID" value="MFD2905734.1"/>
    <property type="molecule type" value="Genomic_DNA"/>
</dbReference>
<name>A0ABW5YYW9_9SPHI</name>
<evidence type="ECO:0000313" key="6">
    <source>
        <dbReference type="EMBL" id="MFD2905734.1"/>
    </source>
</evidence>
<dbReference type="PROSITE" id="PS01124">
    <property type="entry name" value="HTH_ARAC_FAMILY_2"/>
    <property type="match status" value="1"/>
</dbReference>
<dbReference type="Proteomes" id="UP001597509">
    <property type="component" value="Unassembled WGS sequence"/>
</dbReference>
<proteinExistence type="predicted"/>
<accession>A0ABW5YYW9</accession>
<organism evidence="6 7">
    <name type="scientific">Sphingobacterium anhuiense</name>
    <dbReference type="NCBI Taxonomy" id="493780"/>
    <lineage>
        <taxon>Bacteria</taxon>
        <taxon>Pseudomonadati</taxon>
        <taxon>Bacteroidota</taxon>
        <taxon>Sphingobacteriia</taxon>
        <taxon>Sphingobacteriales</taxon>
        <taxon>Sphingobacteriaceae</taxon>
        <taxon>Sphingobacterium</taxon>
    </lineage>
</organism>
<dbReference type="Pfam" id="PF12833">
    <property type="entry name" value="HTH_18"/>
    <property type="match status" value="1"/>
</dbReference>